<evidence type="ECO:0000256" key="2">
    <source>
        <dbReference type="ARBA" id="ARBA00023242"/>
    </source>
</evidence>
<protein>
    <recommendedName>
        <fullName evidence="3">TFIID subunit TAF5 NTD2 domain-containing protein</fullName>
    </recommendedName>
</protein>
<dbReference type="EMBL" id="AM463867">
    <property type="protein sequence ID" value="CAN63615.1"/>
    <property type="molecule type" value="Genomic_DNA"/>
</dbReference>
<dbReference type="Gene3D" id="1.25.40.500">
    <property type="entry name" value="TFIID subunit TAF5, NTD2 domain"/>
    <property type="match status" value="1"/>
</dbReference>
<dbReference type="SUPFAM" id="SSF160897">
    <property type="entry name" value="Taf5 N-terminal domain-like"/>
    <property type="match status" value="1"/>
</dbReference>
<evidence type="ECO:0000259" key="3">
    <source>
        <dbReference type="Pfam" id="PF04494"/>
    </source>
</evidence>
<name>A5BLS8_VITVI</name>
<proteinExistence type="predicted"/>
<dbReference type="GO" id="GO:0005634">
    <property type="term" value="C:nucleus"/>
    <property type="evidence" value="ECO:0007669"/>
    <property type="project" value="UniProtKB-SubCell"/>
</dbReference>
<dbReference type="PANTHER" id="PTHR19879">
    <property type="entry name" value="TRANSCRIPTION INITIATION FACTOR TFIID"/>
    <property type="match status" value="1"/>
</dbReference>
<dbReference type="InterPro" id="IPR037264">
    <property type="entry name" value="TFIID_NTD2_sf"/>
</dbReference>
<keyword evidence="2" id="KW-0539">Nucleus</keyword>
<dbReference type="AlphaFoldDB" id="A5BLS8"/>
<sequence length="337" mass="38493">MERLERQYKRVAMKWWLRVEGGRKKGGGGRLVAVAESRETSLVLMLEHCRVASTFKALEATKRREGSRDGAMDEKWYFVGAFKEGSDGAFKSGLRRWIHLETWTWEHELLRVLYPVFIHCFMDLVAKGHIQEARNFFNSFREDHEMMHLRDLQKLEGVLSPSHLEKHLIIITSVQEMEFAHSLRQSKVSIKICQYSYELLLQYLHKTQSITMLGVINEHINFQVSPGQPASISDDAEVVTLIGSSQDDANQINQKEIHWGLGLGRRFKSSSSREVRFFVHGLPGRECVGFLENFSPVMNFEANRISESYSGDSLLGAFSLAFGEERGWALSLLPGPG</sequence>
<comment type="subcellular location">
    <subcellularLocation>
        <location evidence="1">Nucleus</location>
    </subcellularLocation>
</comment>
<dbReference type="InterPro" id="IPR007582">
    <property type="entry name" value="TFIID_NTD2"/>
</dbReference>
<evidence type="ECO:0000256" key="1">
    <source>
        <dbReference type="ARBA" id="ARBA00004123"/>
    </source>
</evidence>
<organism evidence="4">
    <name type="scientific">Vitis vinifera</name>
    <name type="common">Grape</name>
    <dbReference type="NCBI Taxonomy" id="29760"/>
    <lineage>
        <taxon>Eukaryota</taxon>
        <taxon>Viridiplantae</taxon>
        <taxon>Streptophyta</taxon>
        <taxon>Embryophyta</taxon>
        <taxon>Tracheophyta</taxon>
        <taxon>Spermatophyta</taxon>
        <taxon>Magnoliopsida</taxon>
        <taxon>eudicotyledons</taxon>
        <taxon>Gunneridae</taxon>
        <taxon>Pentapetalae</taxon>
        <taxon>rosids</taxon>
        <taxon>Vitales</taxon>
        <taxon>Vitaceae</taxon>
        <taxon>Viteae</taxon>
        <taxon>Vitis</taxon>
    </lineage>
</organism>
<dbReference type="ExpressionAtlas" id="A5BLS8">
    <property type="expression patterns" value="baseline"/>
</dbReference>
<reference evidence="4" key="1">
    <citation type="journal article" date="2007" name="PLoS ONE">
        <title>The first genome sequence of an elite grapevine cultivar (Pinot noir Vitis vinifera L.): coping with a highly heterozygous genome.</title>
        <authorList>
            <person name="Velasco R."/>
            <person name="Zharkikh A."/>
            <person name="Troggio M."/>
            <person name="Cartwright D.A."/>
            <person name="Cestaro A."/>
            <person name="Pruss D."/>
            <person name="Pindo M."/>
            <person name="FitzGerald L.M."/>
            <person name="Vezzulli S."/>
            <person name="Reid J."/>
            <person name="Malacarne G."/>
            <person name="Iliev D."/>
            <person name="Coppola G."/>
            <person name="Wardell B."/>
            <person name="Micheletti D."/>
            <person name="Macalma T."/>
            <person name="Facci M."/>
            <person name="Mitchell J.T."/>
            <person name="Perazzolli M."/>
            <person name="Eldredge G."/>
            <person name="Gatto P."/>
            <person name="Oyzerski R."/>
            <person name="Moretto M."/>
            <person name="Gutin N."/>
            <person name="Stefanini M."/>
            <person name="Chen Y."/>
            <person name="Segala C."/>
            <person name="Davenport C."/>
            <person name="Dematte L."/>
            <person name="Mraz A."/>
            <person name="Battilana J."/>
            <person name="Stormo K."/>
            <person name="Costa F."/>
            <person name="Tao Q."/>
            <person name="Si-Ammour A."/>
            <person name="Harkins T."/>
            <person name="Lackey A."/>
            <person name="Perbost C."/>
            <person name="Taillon B."/>
            <person name="Stella A."/>
            <person name="Solovyev V."/>
            <person name="Fawcett J.A."/>
            <person name="Sterck L."/>
            <person name="Vandepoele K."/>
            <person name="Grando S.M."/>
            <person name="Toppo S."/>
            <person name="Moser C."/>
            <person name="Lanchbury J."/>
            <person name="Bogden R."/>
            <person name="Skolnick M."/>
            <person name="Sgaramella V."/>
            <person name="Bhatnagar S.K."/>
            <person name="Fontana P."/>
            <person name="Gutin A."/>
            <person name="Van de Peer Y."/>
            <person name="Salamini F."/>
            <person name="Viola R."/>
        </authorList>
    </citation>
    <scope>NUCLEOTIDE SEQUENCE</scope>
</reference>
<evidence type="ECO:0000313" key="4">
    <source>
        <dbReference type="EMBL" id="CAN63615.1"/>
    </source>
</evidence>
<dbReference type="CDD" id="cd08044">
    <property type="entry name" value="TAF5_NTD2"/>
    <property type="match status" value="1"/>
</dbReference>
<gene>
    <name evidence="4" type="ORF">VITISV_005883</name>
</gene>
<dbReference type="Pfam" id="PF04494">
    <property type="entry name" value="TFIID_NTD2"/>
    <property type="match status" value="1"/>
</dbReference>
<feature type="domain" description="TFIID subunit TAF5 NTD2" evidence="3">
    <location>
        <begin position="93"/>
        <end position="220"/>
    </location>
</feature>
<dbReference type="PANTHER" id="PTHR19879:SF1">
    <property type="entry name" value="CANNONBALL-RELATED"/>
    <property type="match status" value="1"/>
</dbReference>
<accession>A5BLS8</accession>